<feature type="compositionally biased region" description="Basic residues" evidence="10">
    <location>
        <begin position="1"/>
        <end position="14"/>
    </location>
</feature>
<feature type="domain" description="Zinc-finger" evidence="11">
    <location>
        <begin position="158"/>
        <end position="206"/>
    </location>
</feature>
<dbReference type="InterPro" id="IPR040221">
    <property type="entry name" value="CDCA7/CDA7L"/>
</dbReference>
<feature type="compositionally biased region" description="Polar residues" evidence="10">
    <location>
        <begin position="244"/>
        <end position="268"/>
    </location>
</feature>
<evidence type="ECO:0000259" key="11">
    <source>
        <dbReference type="Pfam" id="PF10497"/>
    </source>
</evidence>
<comment type="caution">
    <text evidence="12">The sequence shown here is derived from an EMBL/GenBank/DDBJ whole genome shotgun (WGS) entry which is preliminary data.</text>
</comment>
<evidence type="ECO:0000256" key="1">
    <source>
        <dbReference type="ARBA" id="ARBA00004123"/>
    </source>
</evidence>
<feature type="compositionally biased region" description="Basic residues" evidence="10">
    <location>
        <begin position="65"/>
        <end position="74"/>
    </location>
</feature>
<keyword evidence="8" id="KW-0804">Transcription</keyword>
<keyword evidence="7" id="KW-0805">Transcription regulation</keyword>
<evidence type="ECO:0000313" key="12">
    <source>
        <dbReference type="EMBL" id="KZM81398.1"/>
    </source>
</evidence>
<dbReference type="GO" id="GO:0005634">
    <property type="term" value="C:nucleus"/>
    <property type="evidence" value="ECO:0007669"/>
    <property type="project" value="UniProtKB-SubCell"/>
</dbReference>
<feature type="region of interest" description="Disordered" evidence="10">
    <location>
        <begin position="233"/>
        <end position="305"/>
    </location>
</feature>
<dbReference type="PANTHER" id="PTHR31169:SF33">
    <property type="entry name" value="CELL DIVISION CYCLE-ASSOCIATED 7-LIKE PROTEIN"/>
    <property type="match status" value="1"/>
</dbReference>
<feature type="compositionally biased region" description="Basic and acidic residues" evidence="10">
    <location>
        <begin position="15"/>
        <end position="43"/>
    </location>
</feature>
<organism evidence="12">
    <name type="scientific">Daucus carota subsp. sativus</name>
    <name type="common">Carrot</name>
    <dbReference type="NCBI Taxonomy" id="79200"/>
    <lineage>
        <taxon>Eukaryota</taxon>
        <taxon>Viridiplantae</taxon>
        <taxon>Streptophyta</taxon>
        <taxon>Embryophyta</taxon>
        <taxon>Tracheophyta</taxon>
        <taxon>Spermatophyta</taxon>
        <taxon>Magnoliopsida</taxon>
        <taxon>eudicotyledons</taxon>
        <taxon>Gunneridae</taxon>
        <taxon>Pentapetalae</taxon>
        <taxon>asterids</taxon>
        <taxon>campanulids</taxon>
        <taxon>Apiales</taxon>
        <taxon>Apiaceae</taxon>
        <taxon>Apioideae</taxon>
        <taxon>Scandiceae</taxon>
        <taxon>Daucinae</taxon>
        <taxon>Daucus</taxon>
        <taxon>Daucus sect. Daucus</taxon>
    </lineage>
</organism>
<accession>A0A175YDZ6</accession>
<evidence type="ECO:0000256" key="7">
    <source>
        <dbReference type="ARBA" id="ARBA00023015"/>
    </source>
</evidence>
<evidence type="ECO:0000256" key="2">
    <source>
        <dbReference type="ARBA" id="ARBA00004496"/>
    </source>
</evidence>
<evidence type="ECO:0000256" key="4">
    <source>
        <dbReference type="ARBA" id="ARBA00022499"/>
    </source>
</evidence>
<evidence type="ECO:0000256" key="3">
    <source>
        <dbReference type="ARBA" id="ARBA00022490"/>
    </source>
</evidence>
<feature type="compositionally biased region" description="Acidic residues" evidence="10">
    <location>
        <begin position="269"/>
        <end position="278"/>
    </location>
</feature>
<keyword evidence="5" id="KW-0597">Phosphoprotein</keyword>
<reference evidence="12" key="1">
    <citation type="journal article" date="2016" name="Nat. Genet.">
        <title>A high-quality carrot genome assembly provides new insights into carotenoid accumulation and asterid genome evolution.</title>
        <authorList>
            <person name="Iorizzo M."/>
            <person name="Ellison S."/>
            <person name="Senalik D."/>
            <person name="Zeng P."/>
            <person name="Satapoomin P."/>
            <person name="Huang J."/>
            <person name="Bowman M."/>
            <person name="Iovene M."/>
            <person name="Sanseverino W."/>
            <person name="Cavagnaro P."/>
            <person name="Yildiz M."/>
            <person name="Macko-Podgorni A."/>
            <person name="Moranska E."/>
            <person name="Grzebelus E."/>
            <person name="Grzebelus D."/>
            <person name="Ashrafi H."/>
            <person name="Zheng Z."/>
            <person name="Cheng S."/>
            <person name="Spooner D."/>
            <person name="Van Deynze A."/>
            <person name="Simon P."/>
        </authorList>
    </citation>
    <scope>NUCLEOTIDE SEQUENCE [LARGE SCALE GENOMIC DNA]</scope>
    <source>
        <tissue evidence="12">Leaf</tissue>
    </source>
</reference>
<evidence type="ECO:0000256" key="10">
    <source>
        <dbReference type="SAM" id="MobiDB-lite"/>
    </source>
</evidence>
<evidence type="ECO:0000256" key="8">
    <source>
        <dbReference type="ARBA" id="ARBA00023163"/>
    </source>
</evidence>
<evidence type="ECO:0000256" key="6">
    <source>
        <dbReference type="ARBA" id="ARBA00022843"/>
    </source>
</evidence>
<keyword evidence="3" id="KW-0963">Cytoplasm</keyword>
<feature type="compositionally biased region" description="Basic and acidic residues" evidence="10">
    <location>
        <begin position="53"/>
        <end position="63"/>
    </location>
</feature>
<name>A0A175YDZ6_DAUCS</name>
<gene>
    <name evidence="12" type="ORF">DCAR_029011</name>
</gene>
<dbReference type="InterPro" id="IPR018866">
    <property type="entry name" value="Znf-4CXXC_R1"/>
</dbReference>
<dbReference type="PANTHER" id="PTHR31169">
    <property type="entry name" value="OS05G0300700 PROTEIN"/>
    <property type="match status" value="1"/>
</dbReference>
<evidence type="ECO:0000256" key="5">
    <source>
        <dbReference type="ARBA" id="ARBA00022553"/>
    </source>
</evidence>
<sequence length="305" mass="34375">MASGRKRGRPIKQKPNKEHQESPNDNKNEYEKMRQERIKENLARMKQMGILELSKKLSGESRKASPSKKSRGCVRKIQALPDSTRRSSRLNTMTRVNYAEGAHSPKKAGRAARVTEIHLQQGSEPEIYTAEHEKLLGDCKTKWALYVDGYDKNGKRIYDPVEGKGCHQCRQKTLGRRTRCSSCKTGQGQFCGDCLFTRYSDIMLENCSAHNVKRLGFKSVAHYLIQSRFAQTIQEGPTKEDPDSQNGLLPTTNGESEPTYGISNSQSDGNEEIEEDSDLGSMNGGTYNQDGNIEDYDTVNNNERK</sequence>
<feature type="region of interest" description="Disordered" evidence="10">
    <location>
        <begin position="1"/>
        <end position="87"/>
    </location>
</feature>
<dbReference type="AlphaFoldDB" id="A0A175YDZ6"/>
<keyword evidence="4" id="KW-1017">Isopeptide bond</keyword>
<proteinExistence type="predicted"/>
<dbReference type="GO" id="GO:0006355">
    <property type="term" value="P:regulation of DNA-templated transcription"/>
    <property type="evidence" value="ECO:0007669"/>
    <property type="project" value="InterPro"/>
</dbReference>
<dbReference type="EMBL" id="LNRQ01000009">
    <property type="protein sequence ID" value="KZM81398.1"/>
    <property type="molecule type" value="Genomic_DNA"/>
</dbReference>
<comment type="subcellular location">
    <subcellularLocation>
        <location evidence="2">Cytoplasm</location>
    </subcellularLocation>
    <subcellularLocation>
        <location evidence="1">Nucleus</location>
    </subcellularLocation>
</comment>
<keyword evidence="6" id="KW-0832">Ubl conjugation</keyword>
<keyword evidence="9" id="KW-0539">Nucleus</keyword>
<evidence type="ECO:0000256" key="9">
    <source>
        <dbReference type="ARBA" id="ARBA00023242"/>
    </source>
</evidence>
<protein>
    <recommendedName>
        <fullName evidence="11">Zinc-finger domain-containing protein</fullName>
    </recommendedName>
</protein>
<dbReference type="Pfam" id="PF10497">
    <property type="entry name" value="zf-4CXXC_R1"/>
    <property type="match status" value="1"/>
</dbReference>
<dbReference type="OMA" id="CNKCELL"/>
<dbReference type="Gramene" id="KZM81398">
    <property type="protein sequence ID" value="KZM81398"/>
    <property type="gene ID" value="DCAR_029011"/>
</dbReference>
<dbReference type="GO" id="GO:0005737">
    <property type="term" value="C:cytoplasm"/>
    <property type="evidence" value="ECO:0007669"/>
    <property type="project" value="UniProtKB-SubCell"/>
</dbReference>